<name>M8BH89_AEGTA</name>
<dbReference type="ExpressionAtlas" id="M8BH89">
    <property type="expression patterns" value="baseline"/>
</dbReference>
<keyword evidence="3" id="KW-0809">Transit peptide</keyword>
<dbReference type="Pfam" id="PF12854">
    <property type="entry name" value="PPR_1"/>
    <property type="match status" value="1"/>
</dbReference>
<dbReference type="AlphaFoldDB" id="M8BH89"/>
<dbReference type="PANTHER" id="PTHR47941">
    <property type="entry name" value="PENTATRICOPEPTIDE REPEAT-CONTAINING PROTEIN 3, MITOCHONDRIAL"/>
    <property type="match status" value="1"/>
</dbReference>
<organism evidence="5">
    <name type="scientific">Aegilops tauschii</name>
    <name type="common">Tausch's goatgrass</name>
    <name type="synonym">Aegilops squarrosa</name>
    <dbReference type="NCBI Taxonomy" id="37682"/>
    <lineage>
        <taxon>Eukaryota</taxon>
        <taxon>Viridiplantae</taxon>
        <taxon>Streptophyta</taxon>
        <taxon>Embryophyta</taxon>
        <taxon>Tracheophyta</taxon>
        <taxon>Spermatophyta</taxon>
        <taxon>Magnoliopsida</taxon>
        <taxon>Liliopsida</taxon>
        <taxon>Poales</taxon>
        <taxon>Poaceae</taxon>
        <taxon>BOP clade</taxon>
        <taxon>Pooideae</taxon>
        <taxon>Triticodae</taxon>
        <taxon>Triticeae</taxon>
        <taxon>Triticinae</taxon>
        <taxon>Aegilops</taxon>
    </lineage>
</organism>
<dbReference type="Pfam" id="PF13041">
    <property type="entry name" value="PPR_2"/>
    <property type="match status" value="6"/>
</dbReference>
<reference evidence="5" key="1">
    <citation type="submission" date="2015-06" db="UniProtKB">
        <authorList>
            <consortium name="EnsemblPlants"/>
        </authorList>
    </citation>
    <scope>IDENTIFICATION</scope>
</reference>
<dbReference type="EnsemblPlants" id="EMT21113">
    <property type="protein sequence ID" value="EMT21113"/>
    <property type="gene ID" value="F775_23369"/>
</dbReference>
<keyword evidence="2" id="KW-0677">Repeat</keyword>
<dbReference type="Pfam" id="PF13812">
    <property type="entry name" value="PPR_3"/>
    <property type="match status" value="1"/>
</dbReference>
<feature type="compositionally biased region" description="Low complexity" evidence="4">
    <location>
        <begin position="20"/>
        <end position="34"/>
    </location>
</feature>
<dbReference type="SUPFAM" id="SSF48452">
    <property type="entry name" value="TPR-like"/>
    <property type="match status" value="1"/>
</dbReference>
<evidence type="ECO:0000256" key="3">
    <source>
        <dbReference type="ARBA" id="ARBA00022946"/>
    </source>
</evidence>
<protein>
    <recommendedName>
        <fullName evidence="6">Protein Rf1, mitochondrial</fullName>
    </recommendedName>
</protein>
<dbReference type="Gene3D" id="1.25.40.10">
    <property type="entry name" value="Tetratricopeptide repeat domain"/>
    <property type="match status" value="7"/>
</dbReference>
<evidence type="ECO:0000256" key="2">
    <source>
        <dbReference type="ARBA" id="ARBA00022737"/>
    </source>
</evidence>
<sequence>MSRLRLRRSSTTPMFHLLRRSSSSTSISPPSRSWSPEGAFAAATARVSAGTLSPEEAHHLFDELLRQGTPVPSRSLNGFLATLARAPASAACSRDGPALALALFNRVCTEKAGSRVAHLTVHTYGILMDCCCRARRPDLGLALFGRFLRTGLKTNEIIANTFLKCLCYAKRTNEAINLLLHRMPELGCVPDAFSYNIVLKSLCENSMSQRALDLLQMVAEGGGACSLNVVAYSTVIHGFFKEGETGKACNLFHEMIHQGVVPNVVTYSSIIDALCKARAMDKAELVLQQMVDSGAQPNNVTYNCMIHGYSTSGQLKEAAKMFRKMTSHGLVPNAVTCSSLMTSLCKHGRSKEAAEIFYSMTAKGPQTGCRLVPYFASWEKGVSPNVVTYSTVIAALCRLGRLADAMDKFNEMIDMGVQPGTTVYHSLIQGFCMHVDLVKAKELVSDMISKGIPRPNIVFFNSVINYLCKEGRVMDAQDIFELVISIDGKPDVITFNSLIDGYCLVGKMDKAFGVLDAMVSAGIEPNVVTYNTLVNGYSRNGRIDDGLTLFRQMPRKRIKPDSATYGIILDGLFRAGRTVAARKMFHEMIESGITVSISTYNIILAGLSRNNCAEEAIDLYQKLVAMNVKFNISIINTMINAMYKVKRKEEAKDLFAAISASGLVPNASTYGVMIINILKDGAVEDANNMFSAMDRNGIAPCSRLINSIIRILLEKGKVYTYNLPQEAQANVSLKNGCLRLRMQFNLWIYELMLGSAILYAAVSCTGEACCIQVKVFARIAARYRISPHGTNATVGVQVTSMVRKAIAFCFAAVRADVLVHQYRIFLSPAHRNKSKIASPNQIFDHSPDPQTELRIELLLPLNWKYLSFGVPLKNVIGSSGGLVFLEL</sequence>
<comment type="similarity">
    <text evidence="1">Belongs to the PPR family. P subfamily.</text>
</comment>
<evidence type="ECO:0000313" key="5">
    <source>
        <dbReference type="EnsemblPlants" id="EMT21113"/>
    </source>
</evidence>
<proteinExistence type="inferred from homology"/>
<feature type="region of interest" description="Disordered" evidence="4">
    <location>
        <begin position="15"/>
        <end position="34"/>
    </location>
</feature>
<dbReference type="NCBIfam" id="TIGR00756">
    <property type="entry name" value="PPR"/>
    <property type="match status" value="13"/>
</dbReference>
<dbReference type="InterPro" id="IPR011990">
    <property type="entry name" value="TPR-like_helical_dom_sf"/>
</dbReference>
<dbReference type="InterPro" id="IPR002885">
    <property type="entry name" value="PPR_rpt"/>
</dbReference>
<accession>M8BH89</accession>
<evidence type="ECO:0000256" key="4">
    <source>
        <dbReference type="SAM" id="MobiDB-lite"/>
    </source>
</evidence>
<dbReference type="Pfam" id="PF01535">
    <property type="entry name" value="PPR"/>
    <property type="match status" value="1"/>
</dbReference>
<evidence type="ECO:0008006" key="6">
    <source>
        <dbReference type="Google" id="ProtNLM"/>
    </source>
</evidence>
<dbReference type="PROSITE" id="PS51375">
    <property type="entry name" value="PPR"/>
    <property type="match status" value="15"/>
</dbReference>
<evidence type="ECO:0000256" key="1">
    <source>
        <dbReference type="ARBA" id="ARBA00007626"/>
    </source>
</evidence>